<dbReference type="PROSITE" id="PS00108">
    <property type="entry name" value="PROTEIN_KINASE_ST"/>
    <property type="match status" value="1"/>
</dbReference>
<keyword evidence="2" id="KW-0418">Kinase</keyword>
<keyword evidence="3" id="KW-1185">Reference proteome</keyword>
<dbReference type="GO" id="GO:0007165">
    <property type="term" value="P:signal transduction"/>
    <property type="evidence" value="ECO:0007669"/>
    <property type="project" value="TreeGrafter"/>
</dbReference>
<evidence type="ECO:0000313" key="3">
    <source>
        <dbReference type="Proteomes" id="UP000481861"/>
    </source>
</evidence>
<protein>
    <submittedName>
        <fullName evidence="2">Kinase-like domain-containing protein</fullName>
    </submittedName>
</protein>
<dbReference type="InterPro" id="IPR011009">
    <property type="entry name" value="Kinase-like_dom_sf"/>
</dbReference>
<dbReference type="InterPro" id="IPR052751">
    <property type="entry name" value="Plant_MAPKKK"/>
</dbReference>
<comment type="caution">
    <text evidence="2">The sequence shown here is derived from an EMBL/GenBank/DDBJ whole genome shotgun (WGS) entry which is preliminary data.</text>
</comment>
<dbReference type="InterPro" id="IPR000719">
    <property type="entry name" value="Prot_kinase_dom"/>
</dbReference>
<organism evidence="2 3">
    <name type="scientific">Massariosphaeria phaeospora</name>
    <dbReference type="NCBI Taxonomy" id="100035"/>
    <lineage>
        <taxon>Eukaryota</taxon>
        <taxon>Fungi</taxon>
        <taxon>Dikarya</taxon>
        <taxon>Ascomycota</taxon>
        <taxon>Pezizomycotina</taxon>
        <taxon>Dothideomycetes</taxon>
        <taxon>Pleosporomycetidae</taxon>
        <taxon>Pleosporales</taxon>
        <taxon>Pleosporales incertae sedis</taxon>
        <taxon>Massariosphaeria</taxon>
    </lineage>
</organism>
<dbReference type="GO" id="GO:0004672">
    <property type="term" value="F:protein kinase activity"/>
    <property type="evidence" value="ECO:0007669"/>
    <property type="project" value="InterPro"/>
</dbReference>
<dbReference type="OrthoDB" id="4062651at2759"/>
<dbReference type="Gene3D" id="1.10.510.10">
    <property type="entry name" value="Transferase(Phosphotransferase) domain 1"/>
    <property type="match status" value="1"/>
</dbReference>
<dbReference type="PANTHER" id="PTHR48011">
    <property type="entry name" value="CCR4-NOT TRANSCRIPTIONAL COMPLEX SUBUNIT CAF120-RELATED"/>
    <property type="match status" value="1"/>
</dbReference>
<accession>A0A7C8I1N1</accession>
<keyword evidence="2" id="KW-0808">Transferase</keyword>
<dbReference type="InterPro" id="IPR008271">
    <property type="entry name" value="Ser/Thr_kinase_AS"/>
</dbReference>
<dbReference type="PROSITE" id="PS50011">
    <property type="entry name" value="PROTEIN_KINASE_DOM"/>
    <property type="match status" value="1"/>
</dbReference>
<feature type="non-terminal residue" evidence="2">
    <location>
        <position position="156"/>
    </location>
</feature>
<dbReference type="PANTHER" id="PTHR48011:SF4">
    <property type="entry name" value="MITOGEN-ACTIVATED PROTEIN KINASE KINASE KINASE 19"/>
    <property type="match status" value="1"/>
</dbReference>
<dbReference type="GO" id="GO:0005524">
    <property type="term" value="F:ATP binding"/>
    <property type="evidence" value="ECO:0007669"/>
    <property type="project" value="InterPro"/>
</dbReference>
<dbReference type="AlphaFoldDB" id="A0A7C8I1N1"/>
<reference evidence="2 3" key="1">
    <citation type="submission" date="2020-01" db="EMBL/GenBank/DDBJ databases">
        <authorList>
            <consortium name="DOE Joint Genome Institute"/>
            <person name="Haridas S."/>
            <person name="Albert R."/>
            <person name="Binder M."/>
            <person name="Bloem J."/>
            <person name="Labutti K."/>
            <person name="Salamov A."/>
            <person name="Andreopoulos B."/>
            <person name="Baker S.E."/>
            <person name="Barry K."/>
            <person name="Bills G."/>
            <person name="Bluhm B.H."/>
            <person name="Cannon C."/>
            <person name="Castanera R."/>
            <person name="Culley D.E."/>
            <person name="Daum C."/>
            <person name="Ezra D."/>
            <person name="Gonzalez J.B."/>
            <person name="Henrissat B."/>
            <person name="Kuo A."/>
            <person name="Liang C."/>
            <person name="Lipzen A."/>
            <person name="Lutzoni F."/>
            <person name="Magnuson J."/>
            <person name="Mondo S."/>
            <person name="Nolan M."/>
            <person name="Ohm R."/>
            <person name="Pangilinan J."/>
            <person name="Park H.-J.H."/>
            <person name="Ramirez L."/>
            <person name="Alfaro M."/>
            <person name="Sun H."/>
            <person name="Tritt A."/>
            <person name="Yoshinaga Y."/>
            <person name="Zwiers L.-H.L."/>
            <person name="Turgeon B.G."/>
            <person name="Goodwin S.B."/>
            <person name="Spatafora J.W."/>
            <person name="Crous P.W."/>
            <person name="Grigoriev I.V."/>
        </authorList>
    </citation>
    <scope>NUCLEOTIDE SEQUENCE [LARGE SCALE GENOMIC DNA]</scope>
    <source>
        <strain evidence="2 3">CBS 611.86</strain>
    </source>
</reference>
<dbReference type="SMART" id="SM00220">
    <property type="entry name" value="S_TKc"/>
    <property type="match status" value="1"/>
</dbReference>
<sequence>LSKIMKREIQTCEMLRQNSHPNICAYLGVRCVGPHVIGLSFDRYKHTLTSLVYSRMEFDARHALQNITSGLMHLHRLGYVHCDIKPDNIFVNDIASHFVIGDFDSCHKRGKPLNAKTGTPRWMNAKLKTSKPADPADSTMDWWSLNLVKIWMQTKG</sequence>
<gene>
    <name evidence="2" type="ORF">BDV95DRAFT_469870</name>
</gene>
<dbReference type="SUPFAM" id="SSF56112">
    <property type="entry name" value="Protein kinase-like (PK-like)"/>
    <property type="match status" value="1"/>
</dbReference>
<feature type="domain" description="Protein kinase" evidence="1">
    <location>
        <begin position="1"/>
        <end position="156"/>
    </location>
</feature>
<dbReference type="Pfam" id="PF00069">
    <property type="entry name" value="Pkinase"/>
    <property type="match status" value="1"/>
</dbReference>
<feature type="non-terminal residue" evidence="2">
    <location>
        <position position="1"/>
    </location>
</feature>
<dbReference type="EMBL" id="JAADJZ010000019">
    <property type="protein sequence ID" value="KAF2868474.1"/>
    <property type="molecule type" value="Genomic_DNA"/>
</dbReference>
<proteinExistence type="predicted"/>
<name>A0A7C8I1N1_9PLEO</name>
<dbReference type="Proteomes" id="UP000481861">
    <property type="component" value="Unassembled WGS sequence"/>
</dbReference>
<evidence type="ECO:0000259" key="1">
    <source>
        <dbReference type="PROSITE" id="PS50011"/>
    </source>
</evidence>
<evidence type="ECO:0000313" key="2">
    <source>
        <dbReference type="EMBL" id="KAF2868474.1"/>
    </source>
</evidence>